<dbReference type="PROSITE" id="PS50847">
    <property type="entry name" value="GRAM_POS_ANCHORING"/>
    <property type="match status" value="1"/>
</dbReference>
<evidence type="ECO:0000313" key="9">
    <source>
        <dbReference type="EMBL" id="MCY1138342.1"/>
    </source>
</evidence>
<feature type="domain" description="Gram-positive cocci surface proteins LPxTG" evidence="8">
    <location>
        <begin position="467"/>
        <end position="503"/>
    </location>
</feature>
<keyword evidence="6" id="KW-0812">Transmembrane</keyword>
<keyword evidence="2" id="KW-0964">Secreted</keyword>
<sequence>MRRFASVALIAVFAALMPAAAAQAAPGWTLTLSNVSVQPGGAARGMHVQYRFPDQTPPGELVFDLTALNAIATVTPPSGITRCTAAATTLTCDGTSDAFDLSVAANPGTPLGASALVTVRAVVEGTTRATATGRVTIAEQVALTAVDTQGDVSLPTGTSTDVTAAVRNTGDSPVRGVVLEWRAVRGITSTPHRNCAPTERGAACLFETELAPGATYRLATPWRITASRAVWAPSQWSSSFIWHTAQDWIDPGRALPSGSGPELELTPATSTLADPQTEIDVRDNADGWDLAVTGVNQSNFTAIGDTARAKVGKTVPVRLGMRNNGPAGIEGWDRAQGSYLVITFTPPSGTTVVGRSPLCRSFPTLPFPGPYPPDGHPDDGKLYCFTSELDGVPYLPYRTVNFDFILRVDQPGTLRGSINVSRQGPPPAGDPDPSDDTAAVIINPAGPTPTPGDGEGGGNGGGEGGGLPITGTNTTALALIGLALLLAGATARVATRRRPHPEN</sequence>
<evidence type="ECO:0000256" key="7">
    <source>
        <dbReference type="SAM" id="SignalP"/>
    </source>
</evidence>
<feature type="transmembrane region" description="Helical" evidence="6">
    <location>
        <begin position="476"/>
        <end position="495"/>
    </location>
</feature>
<evidence type="ECO:0000256" key="4">
    <source>
        <dbReference type="ARBA" id="ARBA00023088"/>
    </source>
</evidence>
<feature type="region of interest" description="Disordered" evidence="5">
    <location>
        <begin position="416"/>
        <end position="469"/>
    </location>
</feature>
<dbReference type="EMBL" id="JAPNTZ010000003">
    <property type="protein sequence ID" value="MCY1138342.1"/>
    <property type="molecule type" value="Genomic_DNA"/>
</dbReference>
<evidence type="ECO:0000256" key="6">
    <source>
        <dbReference type="SAM" id="Phobius"/>
    </source>
</evidence>
<protein>
    <submittedName>
        <fullName evidence="9">LPXTG cell wall anchor domain-containing protein</fullName>
    </submittedName>
</protein>
<dbReference type="InterPro" id="IPR019931">
    <property type="entry name" value="LPXTG_anchor"/>
</dbReference>
<organism evidence="9 10">
    <name type="scientific">Paractinoplanes pyxinae</name>
    <dbReference type="NCBI Taxonomy" id="2997416"/>
    <lineage>
        <taxon>Bacteria</taxon>
        <taxon>Bacillati</taxon>
        <taxon>Actinomycetota</taxon>
        <taxon>Actinomycetes</taxon>
        <taxon>Micromonosporales</taxon>
        <taxon>Micromonosporaceae</taxon>
        <taxon>Paractinoplanes</taxon>
    </lineage>
</organism>
<name>A0ABT4AWU3_9ACTN</name>
<gene>
    <name evidence="9" type="ORF">OWR29_10065</name>
</gene>
<evidence type="ECO:0000313" key="10">
    <source>
        <dbReference type="Proteomes" id="UP001151002"/>
    </source>
</evidence>
<evidence type="ECO:0000256" key="1">
    <source>
        <dbReference type="ARBA" id="ARBA00022512"/>
    </source>
</evidence>
<keyword evidence="6" id="KW-1133">Transmembrane helix</keyword>
<keyword evidence="4" id="KW-0572">Peptidoglycan-anchor</keyword>
<evidence type="ECO:0000259" key="8">
    <source>
        <dbReference type="PROSITE" id="PS50847"/>
    </source>
</evidence>
<feature type="signal peptide" evidence="7">
    <location>
        <begin position="1"/>
        <end position="24"/>
    </location>
</feature>
<comment type="caution">
    <text evidence="9">The sequence shown here is derived from an EMBL/GenBank/DDBJ whole genome shotgun (WGS) entry which is preliminary data.</text>
</comment>
<evidence type="ECO:0000256" key="2">
    <source>
        <dbReference type="ARBA" id="ARBA00022525"/>
    </source>
</evidence>
<proteinExistence type="predicted"/>
<dbReference type="RefSeq" id="WP_267562329.1">
    <property type="nucleotide sequence ID" value="NZ_JAPNTZ010000003.1"/>
</dbReference>
<feature type="compositionally biased region" description="Gly residues" evidence="5">
    <location>
        <begin position="453"/>
        <end position="468"/>
    </location>
</feature>
<accession>A0ABT4AWU3</accession>
<keyword evidence="1" id="KW-0134">Cell wall</keyword>
<dbReference type="NCBIfam" id="TIGR01167">
    <property type="entry name" value="LPXTG_anchor"/>
    <property type="match status" value="1"/>
</dbReference>
<keyword evidence="6" id="KW-0472">Membrane</keyword>
<keyword evidence="3 7" id="KW-0732">Signal</keyword>
<feature type="chain" id="PRO_5047215876" evidence="7">
    <location>
        <begin position="25"/>
        <end position="503"/>
    </location>
</feature>
<dbReference type="Proteomes" id="UP001151002">
    <property type="component" value="Unassembled WGS sequence"/>
</dbReference>
<keyword evidence="10" id="KW-1185">Reference proteome</keyword>
<evidence type="ECO:0000256" key="5">
    <source>
        <dbReference type="SAM" id="MobiDB-lite"/>
    </source>
</evidence>
<reference evidence="9" key="1">
    <citation type="submission" date="2022-11" db="EMBL/GenBank/DDBJ databases">
        <authorList>
            <person name="Somphong A."/>
            <person name="Phongsopitanun W."/>
        </authorList>
    </citation>
    <scope>NUCLEOTIDE SEQUENCE</scope>
    <source>
        <strain evidence="9">Pm04-4</strain>
    </source>
</reference>
<evidence type="ECO:0000256" key="3">
    <source>
        <dbReference type="ARBA" id="ARBA00022729"/>
    </source>
</evidence>